<name>A0A1I0U884_9SPHI</name>
<keyword evidence="1" id="KW-0732">Signal</keyword>
<dbReference type="AlphaFoldDB" id="A0A1I0U884"/>
<organism evidence="2 3">
    <name type="scientific">Pedobacter suwonensis</name>
    <dbReference type="NCBI Taxonomy" id="332999"/>
    <lineage>
        <taxon>Bacteria</taxon>
        <taxon>Pseudomonadati</taxon>
        <taxon>Bacteroidota</taxon>
        <taxon>Sphingobacteriia</taxon>
        <taxon>Sphingobacteriales</taxon>
        <taxon>Sphingobacteriaceae</taxon>
        <taxon>Pedobacter</taxon>
    </lineage>
</organism>
<proteinExistence type="predicted"/>
<dbReference type="EMBL" id="FOJM01000025">
    <property type="protein sequence ID" value="SFA60120.1"/>
    <property type="molecule type" value="Genomic_DNA"/>
</dbReference>
<dbReference type="RefSeq" id="WP_090987975.1">
    <property type="nucleotide sequence ID" value="NZ_FOJM01000025.1"/>
</dbReference>
<accession>A0A1I0U884</accession>
<dbReference type="OrthoDB" id="769977at2"/>
<dbReference type="Proteomes" id="UP000198836">
    <property type="component" value="Unassembled WGS sequence"/>
</dbReference>
<reference evidence="3" key="1">
    <citation type="submission" date="2016-10" db="EMBL/GenBank/DDBJ databases">
        <authorList>
            <person name="Varghese N."/>
            <person name="Submissions S."/>
        </authorList>
    </citation>
    <scope>NUCLEOTIDE SEQUENCE [LARGE SCALE GENOMIC DNA]</scope>
    <source>
        <strain evidence="3">DSM 18130</strain>
    </source>
</reference>
<gene>
    <name evidence="2" type="ORF">SAMN04488511_12522</name>
</gene>
<feature type="signal peptide" evidence="1">
    <location>
        <begin position="1"/>
        <end position="24"/>
    </location>
</feature>
<protein>
    <submittedName>
        <fullName evidence="2">Uncharacterized protein</fullName>
    </submittedName>
</protein>
<feature type="chain" id="PRO_5011738478" evidence="1">
    <location>
        <begin position="25"/>
        <end position="105"/>
    </location>
</feature>
<evidence type="ECO:0000256" key="1">
    <source>
        <dbReference type="SAM" id="SignalP"/>
    </source>
</evidence>
<evidence type="ECO:0000313" key="2">
    <source>
        <dbReference type="EMBL" id="SFA60120.1"/>
    </source>
</evidence>
<evidence type="ECO:0000313" key="3">
    <source>
        <dbReference type="Proteomes" id="UP000198836"/>
    </source>
</evidence>
<keyword evidence="3" id="KW-1185">Reference proteome</keyword>
<sequence>MLKKINLGLVALVLGFGLIATQSAFTTKSTTFWAYQPNANNNLRDYTKYIHTSTPSEKCTEDNEPLPCVIQVPESVATQSDLQDFFADKTNSEILALSAQRTPEQ</sequence>